<dbReference type="CDD" id="cd06222">
    <property type="entry name" value="RNase_H_like"/>
    <property type="match status" value="1"/>
</dbReference>
<gene>
    <name evidence="4" type="primary">LOC113849610</name>
</gene>
<protein>
    <submittedName>
        <fullName evidence="4">Uncharacterized protein LOC113849610</fullName>
    </submittedName>
</protein>
<evidence type="ECO:0000256" key="1">
    <source>
        <dbReference type="SAM" id="SignalP"/>
    </source>
</evidence>
<name>A0A8B8JVR8_ABRPR</name>
<evidence type="ECO:0000313" key="4">
    <source>
        <dbReference type="RefSeq" id="XP_027335429.1"/>
    </source>
</evidence>
<feature type="chain" id="PRO_5034411706" evidence="1">
    <location>
        <begin position="18"/>
        <end position="228"/>
    </location>
</feature>
<dbReference type="GO" id="GO:0003676">
    <property type="term" value="F:nucleic acid binding"/>
    <property type="evidence" value="ECO:0007669"/>
    <property type="project" value="InterPro"/>
</dbReference>
<dbReference type="InterPro" id="IPR036397">
    <property type="entry name" value="RNaseH_sf"/>
</dbReference>
<reference evidence="4" key="2">
    <citation type="submission" date="2025-08" db="UniProtKB">
        <authorList>
            <consortium name="RefSeq"/>
        </authorList>
    </citation>
    <scope>IDENTIFICATION</scope>
    <source>
        <tissue evidence="4">Young leaves</tissue>
    </source>
</reference>
<dbReference type="Proteomes" id="UP000694853">
    <property type="component" value="Unplaced"/>
</dbReference>
<feature type="signal peptide" evidence="1">
    <location>
        <begin position="1"/>
        <end position="17"/>
    </location>
</feature>
<evidence type="ECO:0000313" key="3">
    <source>
        <dbReference type="Proteomes" id="UP000694853"/>
    </source>
</evidence>
<dbReference type="InterPro" id="IPR044730">
    <property type="entry name" value="RNase_H-like_dom_plant"/>
</dbReference>
<evidence type="ECO:0000259" key="2">
    <source>
        <dbReference type="Pfam" id="PF13456"/>
    </source>
</evidence>
<accession>A0A8B8JVR8</accession>
<dbReference type="GeneID" id="113849610"/>
<dbReference type="AlphaFoldDB" id="A0A8B8JVR8"/>
<dbReference type="InterPro" id="IPR053151">
    <property type="entry name" value="RNase_H-like"/>
</dbReference>
<proteinExistence type="predicted"/>
<organism evidence="3 4">
    <name type="scientific">Abrus precatorius</name>
    <name type="common">Indian licorice</name>
    <name type="synonym">Glycine abrus</name>
    <dbReference type="NCBI Taxonomy" id="3816"/>
    <lineage>
        <taxon>Eukaryota</taxon>
        <taxon>Viridiplantae</taxon>
        <taxon>Streptophyta</taxon>
        <taxon>Embryophyta</taxon>
        <taxon>Tracheophyta</taxon>
        <taxon>Spermatophyta</taxon>
        <taxon>Magnoliopsida</taxon>
        <taxon>eudicotyledons</taxon>
        <taxon>Gunneridae</taxon>
        <taxon>Pentapetalae</taxon>
        <taxon>rosids</taxon>
        <taxon>fabids</taxon>
        <taxon>Fabales</taxon>
        <taxon>Fabaceae</taxon>
        <taxon>Papilionoideae</taxon>
        <taxon>50 kb inversion clade</taxon>
        <taxon>NPAAA clade</taxon>
        <taxon>indigoferoid/millettioid clade</taxon>
        <taxon>Abreae</taxon>
        <taxon>Abrus</taxon>
    </lineage>
</organism>
<dbReference type="PANTHER" id="PTHR47723:SF19">
    <property type="entry name" value="POLYNUCLEOTIDYL TRANSFERASE, RIBONUCLEASE H-LIKE SUPERFAMILY PROTEIN"/>
    <property type="match status" value="1"/>
</dbReference>
<dbReference type="KEGG" id="aprc:113849610"/>
<sequence length="228" mass="26131">MGLTNWLLLNLNSLNFALYPCWKSLSAVVTCNLWKNRNCVIFQNSPLNNDGLLNKIMFELEYLLSYGRDTGAVHGCRLQPQDQINWQPPPEKQFKLNSDGSVFQSLGKASCGGLIRNHKGNFITGFYKSLHFCTPLEAELWGLVWGLKLAVSNHIHVLWIDCDCKDALHLVVNVQNSDHHLYSVIKEIRDLLRNIRFVRFNHVLRETNQCADWMAKLGDEVGLSFLLF</sequence>
<reference evidence="3" key="1">
    <citation type="journal article" date="2019" name="Toxins">
        <title>Detection of Abrin-Like and Prepropulchellin-Like Toxin Genes and Transcripts Using Whole Genome Sequencing and Full-Length Transcript Sequencing of Abrus precatorius.</title>
        <authorList>
            <person name="Hovde B.T."/>
            <person name="Daligault H.E."/>
            <person name="Hanschen E.R."/>
            <person name="Kunde Y.A."/>
            <person name="Johnson M.B."/>
            <person name="Starkenburg S.R."/>
            <person name="Johnson S.L."/>
        </authorList>
    </citation>
    <scope>NUCLEOTIDE SEQUENCE [LARGE SCALE GENOMIC DNA]</scope>
</reference>
<dbReference type="InterPro" id="IPR002156">
    <property type="entry name" value="RNaseH_domain"/>
</dbReference>
<dbReference type="GO" id="GO:0004523">
    <property type="term" value="F:RNA-DNA hybrid ribonuclease activity"/>
    <property type="evidence" value="ECO:0007669"/>
    <property type="project" value="InterPro"/>
</dbReference>
<dbReference type="Pfam" id="PF13456">
    <property type="entry name" value="RVT_3"/>
    <property type="match status" value="1"/>
</dbReference>
<dbReference type="Gene3D" id="3.30.420.10">
    <property type="entry name" value="Ribonuclease H-like superfamily/Ribonuclease H"/>
    <property type="match status" value="1"/>
</dbReference>
<dbReference type="InterPro" id="IPR012337">
    <property type="entry name" value="RNaseH-like_sf"/>
</dbReference>
<keyword evidence="1" id="KW-0732">Signal</keyword>
<dbReference type="OrthoDB" id="1841727at2759"/>
<keyword evidence="3" id="KW-1185">Reference proteome</keyword>
<dbReference type="PANTHER" id="PTHR47723">
    <property type="entry name" value="OS05G0353850 PROTEIN"/>
    <property type="match status" value="1"/>
</dbReference>
<feature type="domain" description="RNase H type-1" evidence="2">
    <location>
        <begin position="97"/>
        <end position="217"/>
    </location>
</feature>
<dbReference type="RefSeq" id="XP_027335429.1">
    <property type="nucleotide sequence ID" value="XM_027479628.1"/>
</dbReference>
<dbReference type="SUPFAM" id="SSF53098">
    <property type="entry name" value="Ribonuclease H-like"/>
    <property type="match status" value="1"/>
</dbReference>